<keyword evidence="5 16" id="KW-0820">tRNA-binding</keyword>
<organism evidence="21 22">
    <name type="scientific">Helicobacter macacae MIT 99-5501</name>
    <dbReference type="NCBI Taxonomy" id="1357400"/>
    <lineage>
        <taxon>Bacteria</taxon>
        <taxon>Pseudomonadati</taxon>
        <taxon>Campylobacterota</taxon>
        <taxon>Epsilonproteobacteria</taxon>
        <taxon>Campylobacterales</taxon>
        <taxon>Helicobacteraceae</taxon>
        <taxon>Helicobacter</taxon>
    </lineage>
</organism>
<dbReference type="PROSITE" id="PS51483">
    <property type="entry name" value="B5"/>
    <property type="match status" value="1"/>
</dbReference>
<evidence type="ECO:0000256" key="4">
    <source>
        <dbReference type="ARBA" id="ARBA00022490"/>
    </source>
</evidence>
<comment type="cofactor">
    <cofactor evidence="15">
        <name>Mg(2+)</name>
        <dbReference type="ChEBI" id="CHEBI:18420"/>
    </cofactor>
    <text evidence="15">Binds 2 magnesium ions per tetramer.</text>
</comment>
<dbReference type="Gene3D" id="3.30.70.380">
    <property type="entry name" value="Ferrodoxin-fold anticodon-binding domain"/>
    <property type="match status" value="1"/>
</dbReference>
<dbReference type="Gene3D" id="3.30.930.10">
    <property type="entry name" value="Bira Bifunctional Protein, Domain 2"/>
    <property type="match status" value="1"/>
</dbReference>
<evidence type="ECO:0000256" key="1">
    <source>
        <dbReference type="ARBA" id="ARBA00004496"/>
    </source>
</evidence>
<dbReference type="NCBIfam" id="NF045760">
    <property type="entry name" value="YtpR"/>
    <property type="match status" value="1"/>
</dbReference>
<dbReference type="PANTHER" id="PTHR10947:SF0">
    <property type="entry name" value="PHENYLALANINE--TRNA LIGASE BETA SUBUNIT"/>
    <property type="match status" value="1"/>
</dbReference>
<feature type="binding site" evidence="15">
    <location>
        <position position="540"/>
    </location>
    <ligand>
        <name>Mg(2+)</name>
        <dbReference type="ChEBI" id="CHEBI:18420"/>
        <note>shared with alpha subunit</note>
    </ligand>
</feature>
<evidence type="ECO:0000256" key="5">
    <source>
        <dbReference type="ARBA" id="ARBA00022555"/>
    </source>
</evidence>
<feature type="domain" description="B5" evidence="20">
    <location>
        <begin position="479"/>
        <end position="556"/>
    </location>
</feature>
<sequence length="895" mass="99824">MIISTYLLSQFVNLEGYDIDKITKVLNDIGIEVEKVWKLQVSKRVVVGKVVSKSPHPNADKLSVCQVDIGSQTLQIVCGAKNVAQNQFVALALEGAKLPPKDEKSAFFEIKQSVLRGVTSYGMICSSSEIGCAKTNDGIMVLDSSVGELELGRELSDYPFFNQYFLEVSLTPNRGDCLCVLGIARELAGVFDTYISLPRERESAVALGVGRVLNIIAKCNIDSLLLYKVAKIEKVYPSIIEEIILSYNGLLSKSILENHKNFTIFMTGVLLDIYALPSNTVLPATLKVQKDEKGFECVYDKEDNKLCVIGVKTSFKGSDFSSDFSIIEEGAKTPNTDSAQSASKSAKSKESNTEVATNSEAINGDASDFAPQKKYELESFVGRDDDEQDSEQDTQDFEDKEEDTSLLVVIQASFLSPHIIAQSLFTHKIPQDKATTYRSIRGANPQLFVGMNFFCEILHSRSDCLLYSGYQELEMQEAKDRIVITASFEAISQAVGKSVSKEQIAQILKQLDFRIEANGEADIFRIIPPAYRHDIHSQQDITEEFLRVYGIANIPLVPYLGIQPHTHTPTLKSYLNKRDLATRALASGFYECIHFLFQQKSTLQEWGYDTLESSLELSNPITTELDTLRSSLLPALFETIKRNQNIGYKNARLFEIGAVYDAKREQKEHFALAVSGLERGESYPYPKGKKWDFYSFCEVLSSIIGEFRLSKPSTPPSQAHPYICAEVFVPSQKSIALDSSQEAQESQAQDNQEKDLEQSSQTLWRKVGIVAKLNPTLQAKLEIDESFFAEIYEIPSLAVSKALPTSRLHANERDITVLIDKDIPFIDIQEAILQAGIENLFKAYPLDIYEKDGFALTIRLVFVPQHSSLSEEELSSRIQAVLALLESTFGAKLKV</sequence>
<dbReference type="EMBL" id="AZJI01000001">
    <property type="protein sequence ID" value="ETD25123.1"/>
    <property type="molecule type" value="Genomic_DNA"/>
</dbReference>
<dbReference type="OrthoDB" id="9805455at2"/>
<dbReference type="CDD" id="cd02796">
    <property type="entry name" value="tRNA_bind_bactPheRS"/>
    <property type="match status" value="1"/>
</dbReference>
<feature type="region of interest" description="Disordered" evidence="17">
    <location>
        <begin position="331"/>
        <end position="368"/>
    </location>
</feature>
<keyword evidence="9 15" id="KW-0067">ATP-binding</keyword>
<evidence type="ECO:0000256" key="15">
    <source>
        <dbReference type="HAMAP-Rule" id="MF_00283"/>
    </source>
</evidence>
<dbReference type="SUPFAM" id="SSF55681">
    <property type="entry name" value="Class II aaRS and biotin synthetases"/>
    <property type="match status" value="1"/>
</dbReference>
<dbReference type="eggNOG" id="COG0073">
    <property type="taxonomic scope" value="Bacteria"/>
</dbReference>
<evidence type="ECO:0000259" key="19">
    <source>
        <dbReference type="PROSITE" id="PS51447"/>
    </source>
</evidence>
<feature type="region of interest" description="Disordered" evidence="17">
    <location>
        <begin position="380"/>
        <end position="401"/>
    </location>
</feature>
<evidence type="ECO:0000256" key="7">
    <source>
        <dbReference type="ARBA" id="ARBA00022723"/>
    </source>
</evidence>
<accession>V8CCI7</accession>
<dbReference type="PATRIC" id="fig|1357400.3.peg.625"/>
<evidence type="ECO:0000256" key="11">
    <source>
        <dbReference type="ARBA" id="ARBA00022884"/>
    </source>
</evidence>
<dbReference type="GO" id="GO:0006432">
    <property type="term" value="P:phenylalanyl-tRNA aminoacylation"/>
    <property type="evidence" value="ECO:0007669"/>
    <property type="project" value="UniProtKB-UniRule"/>
</dbReference>
<dbReference type="GO" id="GO:0005524">
    <property type="term" value="F:ATP binding"/>
    <property type="evidence" value="ECO:0007669"/>
    <property type="project" value="UniProtKB-UniRule"/>
</dbReference>
<dbReference type="SUPFAM" id="SSF54991">
    <property type="entry name" value="Anticodon-binding domain of PheRS"/>
    <property type="match status" value="1"/>
</dbReference>
<evidence type="ECO:0000259" key="20">
    <source>
        <dbReference type="PROSITE" id="PS51483"/>
    </source>
</evidence>
<comment type="catalytic activity">
    <reaction evidence="14 15">
        <text>tRNA(Phe) + L-phenylalanine + ATP = L-phenylalanyl-tRNA(Phe) + AMP + diphosphate + H(+)</text>
        <dbReference type="Rhea" id="RHEA:19413"/>
        <dbReference type="Rhea" id="RHEA-COMP:9668"/>
        <dbReference type="Rhea" id="RHEA-COMP:9699"/>
        <dbReference type="ChEBI" id="CHEBI:15378"/>
        <dbReference type="ChEBI" id="CHEBI:30616"/>
        <dbReference type="ChEBI" id="CHEBI:33019"/>
        <dbReference type="ChEBI" id="CHEBI:58095"/>
        <dbReference type="ChEBI" id="CHEBI:78442"/>
        <dbReference type="ChEBI" id="CHEBI:78531"/>
        <dbReference type="ChEBI" id="CHEBI:456215"/>
        <dbReference type="EC" id="6.1.1.20"/>
    </reaction>
</comment>
<evidence type="ECO:0000256" key="12">
    <source>
        <dbReference type="ARBA" id="ARBA00022917"/>
    </source>
</evidence>
<feature type="domain" description="FDX-ACB" evidence="19">
    <location>
        <begin position="806"/>
        <end position="894"/>
    </location>
</feature>
<dbReference type="GO" id="GO:0009328">
    <property type="term" value="C:phenylalanine-tRNA ligase complex"/>
    <property type="evidence" value="ECO:0007669"/>
    <property type="project" value="TreeGrafter"/>
</dbReference>
<dbReference type="Pfam" id="PF17759">
    <property type="entry name" value="tRNA_synthFbeta"/>
    <property type="match status" value="1"/>
</dbReference>
<dbReference type="PROSITE" id="PS50886">
    <property type="entry name" value="TRBD"/>
    <property type="match status" value="1"/>
</dbReference>
<dbReference type="PANTHER" id="PTHR10947">
    <property type="entry name" value="PHENYLALANYL-TRNA SYNTHETASE BETA CHAIN AND LEUCINE-RICH REPEAT-CONTAINING PROTEIN 47"/>
    <property type="match status" value="1"/>
</dbReference>
<dbReference type="HAMAP" id="MF_00283">
    <property type="entry name" value="Phe_tRNA_synth_beta1"/>
    <property type="match status" value="1"/>
</dbReference>
<comment type="caution">
    <text evidence="21">The sequence shown here is derived from an EMBL/GenBank/DDBJ whole genome shotgun (WGS) entry which is preliminary data.</text>
</comment>
<dbReference type="EC" id="6.1.1.20" evidence="15"/>
<dbReference type="InterPro" id="IPR036690">
    <property type="entry name" value="Fdx_antiC-bd_sf"/>
</dbReference>
<dbReference type="SMART" id="SM00874">
    <property type="entry name" value="B5"/>
    <property type="match status" value="1"/>
</dbReference>
<evidence type="ECO:0000256" key="8">
    <source>
        <dbReference type="ARBA" id="ARBA00022741"/>
    </source>
</evidence>
<keyword evidence="8 15" id="KW-0547">Nucleotide-binding</keyword>
<feature type="domain" description="TRNA-binding" evidence="18">
    <location>
        <begin position="39"/>
        <end position="156"/>
    </location>
</feature>
<dbReference type="InterPro" id="IPR033714">
    <property type="entry name" value="tRNA_bind_bactPheRS"/>
</dbReference>
<dbReference type="Gene3D" id="2.40.50.140">
    <property type="entry name" value="Nucleic acid-binding proteins"/>
    <property type="match status" value="1"/>
</dbReference>
<keyword evidence="6 15" id="KW-0436">Ligase</keyword>
<dbReference type="SUPFAM" id="SSF46955">
    <property type="entry name" value="Putative DNA-binding domain"/>
    <property type="match status" value="1"/>
</dbReference>
<dbReference type="SMART" id="SM00896">
    <property type="entry name" value="FDX-ACB"/>
    <property type="match status" value="1"/>
</dbReference>
<evidence type="ECO:0000313" key="21">
    <source>
        <dbReference type="EMBL" id="ETD25123.1"/>
    </source>
</evidence>
<dbReference type="Gene3D" id="3.30.56.10">
    <property type="match status" value="2"/>
</dbReference>
<dbReference type="GO" id="GO:0004826">
    <property type="term" value="F:phenylalanine-tRNA ligase activity"/>
    <property type="evidence" value="ECO:0007669"/>
    <property type="project" value="UniProtKB-UniRule"/>
</dbReference>
<dbReference type="GO" id="GO:0000049">
    <property type="term" value="F:tRNA binding"/>
    <property type="evidence" value="ECO:0007669"/>
    <property type="project" value="UniProtKB-UniRule"/>
</dbReference>
<dbReference type="InterPro" id="IPR012340">
    <property type="entry name" value="NA-bd_OB-fold"/>
</dbReference>
<keyword evidence="11 16" id="KW-0694">RNA-binding</keyword>
<evidence type="ECO:0000256" key="13">
    <source>
        <dbReference type="ARBA" id="ARBA00023146"/>
    </source>
</evidence>
<keyword evidence="12 15" id="KW-0648">Protein biosynthesis</keyword>
<dbReference type="Pfam" id="PF03147">
    <property type="entry name" value="FDX-ACB"/>
    <property type="match status" value="1"/>
</dbReference>
<protein>
    <recommendedName>
        <fullName evidence="15">Phenylalanine--tRNA ligase beta subunit</fullName>
        <ecNumber evidence="15">6.1.1.20</ecNumber>
    </recommendedName>
    <alternativeName>
        <fullName evidence="15">Phenylalanyl-tRNA synthetase beta subunit</fullName>
        <shortName evidence="15">PheRS</shortName>
    </alternativeName>
</protein>
<dbReference type="AlphaFoldDB" id="V8CCI7"/>
<evidence type="ECO:0000256" key="17">
    <source>
        <dbReference type="SAM" id="MobiDB-lite"/>
    </source>
</evidence>
<name>V8CCI7_9HELI</name>
<dbReference type="InterPro" id="IPR002547">
    <property type="entry name" value="tRNA-bd_dom"/>
</dbReference>
<keyword evidence="10 15" id="KW-0460">Magnesium</keyword>
<evidence type="ECO:0000256" key="9">
    <source>
        <dbReference type="ARBA" id="ARBA00022840"/>
    </source>
</evidence>
<dbReference type="HOGENOM" id="CLU_016891_2_1_7"/>
<dbReference type="Proteomes" id="UP000018731">
    <property type="component" value="Unassembled WGS sequence"/>
</dbReference>
<keyword evidence="13 15" id="KW-0030">Aminoacyl-tRNA synthetase</keyword>
<feature type="binding site" evidence="15">
    <location>
        <position position="543"/>
    </location>
    <ligand>
        <name>Mg(2+)</name>
        <dbReference type="ChEBI" id="CHEBI:18420"/>
        <note>shared with alpha subunit</note>
    </ligand>
</feature>
<dbReference type="InterPro" id="IPR005121">
    <property type="entry name" value="Fdx_antiC-bd"/>
</dbReference>
<proteinExistence type="inferred from homology"/>
<dbReference type="PROSITE" id="PS51447">
    <property type="entry name" value="FDX_ACB"/>
    <property type="match status" value="1"/>
</dbReference>
<dbReference type="eggNOG" id="COG0072">
    <property type="taxonomic scope" value="Bacteria"/>
</dbReference>
<gene>
    <name evidence="15" type="primary">pheT</name>
    <name evidence="21" type="ORF">HMPREF2086_00458</name>
</gene>
<dbReference type="Pfam" id="PF01588">
    <property type="entry name" value="tRNA_bind"/>
    <property type="match status" value="1"/>
</dbReference>
<feature type="binding site" evidence="15">
    <location>
        <position position="534"/>
    </location>
    <ligand>
        <name>Mg(2+)</name>
        <dbReference type="ChEBI" id="CHEBI:18420"/>
        <note>shared with alpha subunit</note>
    </ligand>
</feature>
<dbReference type="Pfam" id="PF03484">
    <property type="entry name" value="B5"/>
    <property type="match status" value="1"/>
</dbReference>
<comment type="similarity">
    <text evidence="2 15">Belongs to the phenylalanyl-tRNA synthetase beta subunit family. Type 1 subfamily.</text>
</comment>
<keyword evidence="4 15" id="KW-0963">Cytoplasm</keyword>
<evidence type="ECO:0000256" key="10">
    <source>
        <dbReference type="ARBA" id="ARBA00022842"/>
    </source>
</evidence>
<dbReference type="InterPro" id="IPR005147">
    <property type="entry name" value="tRNA_synthase_B5-dom"/>
</dbReference>
<dbReference type="InterPro" id="IPR009061">
    <property type="entry name" value="DNA-bd_dom_put_sf"/>
</dbReference>
<dbReference type="InterPro" id="IPR004532">
    <property type="entry name" value="Phe-tRNA-ligase_IIc_bsu_bact"/>
</dbReference>
<evidence type="ECO:0000313" key="22">
    <source>
        <dbReference type="Proteomes" id="UP000018731"/>
    </source>
</evidence>
<keyword evidence="22" id="KW-1185">Reference proteome</keyword>
<evidence type="ECO:0000256" key="16">
    <source>
        <dbReference type="PROSITE-ProRule" id="PRU00209"/>
    </source>
</evidence>
<evidence type="ECO:0000259" key="18">
    <source>
        <dbReference type="PROSITE" id="PS50886"/>
    </source>
</evidence>
<feature type="compositionally biased region" description="Acidic residues" evidence="17">
    <location>
        <begin position="384"/>
        <end position="401"/>
    </location>
</feature>
<keyword evidence="7 15" id="KW-0479">Metal-binding</keyword>
<dbReference type="InterPro" id="IPR045060">
    <property type="entry name" value="Phe-tRNA-ligase_IIc_bsu"/>
</dbReference>
<evidence type="ECO:0000256" key="14">
    <source>
        <dbReference type="ARBA" id="ARBA00049255"/>
    </source>
</evidence>
<comment type="subunit">
    <text evidence="3 15">Tetramer of two alpha and two beta subunits.</text>
</comment>
<dbReference type="STRING" id="1357400.HMPREF2086_00458"/>
<reference evidence="21 22" key="1">
    <citation type="journal article" date="2014" name="Genome Announc.">
        <title>Draft genome sequences of six enterohepatic helicobacter species isolated from humans and one from rhesus macaques.</title>
        <authorList>
            <person name="Shen Z."/>
            <person name="Sheh A."/>
            <person name="Young S.K."/>
            <person name="Abouelliel A."/>
            <person name="Ward D.V."/>
            <person name="Earl A.M."/>
            <person name="Fox J.G."/>
        </authorList>
    </citation>
    <scope>NUCLEOTIDE SEQUENCE [LARGE SCALE GENOMIC DNA]</scope>
    <source>
        <strain evidence="21 22">MIT 99-5501</strain>
    </source>
</reference>
<feature type="binding site" evidence="15">
    <location>
        <position position="544"/>
    </location>
    <ligand>
        <name>Mg(2+)</name>
        <dbReference type="ChEBI" id="CHEBI:18420"/>
        <note>shared with alpha subunit</note>
    </ligand>
</feature>
<dbReference type="GO" id="GO:0000287">
    <property type="term" value="F:magnesium ion binding"/>
    <property type="evidence" value="ECO:0007669"/>
    <property type="project" value="UniProtKB-UniRule"/>
</dbReference>
<dbReference type="InterPro" id="IPR041616">
    <property type="entry name" value="PheRS_beta_core"/>
</dbReference>
<evidence type="ECO:0000256" key="3">
    <source>
        <dbReference type="ARBA" id="ARBA00011209"/>
    </source>
</evidence>
<comment type="subcellular location">
    <subcellularLocation>
        <location evidence="1 15">Cytoplasm</location>
    </subcellularLocation>
</comment>
<dbReference type="SUPFAM" id="SSF50249">
    <property type="entry name" value="Nucleic acid-binding proteins"/>
    <property type="match status" value="1"/>
</dbReference>
<evidence type="ECO:0000256" key="2">
    <source>
        <dbReference type="ARBA" id="ARBA00008653"/>
    </source>
</evidence>
<evidence type="ECO:0000256" key="6">
    <source>
        <dbReference type="ARBA" id="ARBA00022598"/>
    </source>
</evidence>
<dbReference type="InterPro" id="IPR045864">
    <property type="entry name" value="aa-tRNA-synth_II/BPL/LPL"/>
</dbReference>
<dbReference type="RefSeq" id="WP_023927150.1">
    <property type="nucleotide sequence ID" value="NZ_KI669454.1"/>
</dbReference>